<dbReference type="InterPro" id="IPR029149">
    <property type="entry name" value="Creatin/AminoP/Spt16_N"/>
</dbReference>
<comment type="cofactor">
    <cofactor evidence="2">
        <name>Mn(2+)</name>
        <dbReference type="ChEBI" id="CHEBI:29035"/>
    </cofactor>
</comment>
<evidence type="ECO:0000256" key="4">
    <source>
        <dbReference type="ARBA" id="ARBA00012574"/>
    </source>
</evidence>
<evidence type="ECO:0000256" key="6">
    <source>
        <dbReference type="ARBA" id="ARBA00022723"/>
    </source>
</evidence>
<organism evidence="12 13">
    <name type="scientific">Chitinimonas arctica</name>
    <dbReference type="NCBI Taxonomy" id="2594795"/>
    <lineage>
        <taxon>Bacteria</taxon>
        <taxon>Pseudomonadati</taxon>
        <taxon>Pseudomonadota</taxon>
        <taxon>Betaproteobacteria</taxon>
        <taxon>Neisseriales</taxon>
        <taxon>Chitinibacteraceae</taxon>
        <taxon>Chitinimonas</taxon>
    </lineage>
</organism>
<dbReference type="Pfam" id="PF05195">
    <property type="entry name" value="AMP_N"/>
    <property type="match status" value="1"/>
</dbReference>
<dbReference type="InterPro" id="IPR036005">
    <property type="entry name" value="Creatinase/aminopeptidase-like"/>
</dbReference>
<name>A0A516SD80_9NEIS</name>
<dbReference type="InterPro" id="IPR007865">
    <property type="entry name" value="Aminopep_P_N"/>
</dbReference>
<dbReference type="PANTHER" id="PTHR43226:SF4">
    <property type="entry name" value="XAA-PRO AMINOPEPTIDASE 3"/>
    <property type="match status" value="1"/>
</dbReference>
<gene>
    <name evidence="12" type="ORF">FNU76_06920</name>
</gene>
<reference evidence="13" key="1">
    <citation type="submission" date="2019-07" db="EMBL/GenBank/DDBJ databases">
        <title>Chitinimonas sp. nov., isolated from Ny-Alesund, arctica soil.</title>
        <authorList>
            <person name="Xu Q."/>
            <person name="Peng F."/>
        </authorList>
    </citation>
    <scope>NUCLEOTIDE SEQUENCE [LARGE SCALE GENOMIC DNA]</scope>
    <source>
        <strain evidence="13">R3-44</strain>
    </source>
</reference>
<dbReference type="KEGG" id="cari:FNU76_06920"/>
<evidence type="ECO:0000256" key="9">
    <source>
        <dbReference type="ARBA" id="ARBA00023211"/>
    </source>
</evidence>
<dbReference type="InterPro" id="IPR001131">
    <property type="entry name" value="Peptidase_M24B_aminopep-P_CS"/>
</dbReference>
<dbReference type="GO" id="GO:0005829">
    <property type="term" value="C:cytosol"/>
    <property type="evidence" value="ECO:0007669"/>
    <property type="project" value="TreeGrafter"/>
</dbReference>
<evidence type="ECO:0000256" key="1">
    <source>
        <dbReference type="ARBA" id="ARBA00001424"/>
    </source>
</evidence>
<proteinExistence type="inferred from homology"/>
<dbReference type="PROSITE" id="PS00491">
    <property type="entry name" value="PROLINE_PEPTIDASE"/>
    <property type="match status" value="1"/>
</dbReference>
<evidence type="ECO:0000313" key="12">
    <source>
        <dbReference type="EMBL" id="QDQ26106.1"/>
    </source>
</evidence>
<dbReference type="SMART" id="SM01011">
    <property type="entry name" value="AMP_N"/>
    <property type="match status" value="1"/>
</dbReference>
<keyword evidence="5" id="KW-0645">Protease</keyword>
<keyword evidence="13" id="KW-1185">Reference proteome</keyword>
<protein>
    <recommendedName>
        <fullName evidence="4">Xaa-Pro aminopeptidase</fullName>
        <ecNumber evidence="4">3.4.11.9</ecNumber>
    </recommendedName>
</protein>
<accession>A0A516SD80</accession>
<dbReference type="OrthoDB" id="9806388at2"/>
<evidence type="ECO:0000256" key="3">
    <source>
        <dbReference type="ARBA" id="ARBA00008766"/>
    </source>
</evidence>
<dbReference type="GO" id="GO:0030145">
    <property type="term" value="F:manganese ion binding"/>
    <property type="evidence" value="ECO:0007669"/>
    <property type="project" value="InterPro"/>
</dbReference>
<dbReference type="Gene3D" id="3.90.230.10">
    <property type="entry name" value="Creatinase/methionine aminopeptidase superfamily"/>
    <property type="match status" value="1"/>
</dbReference>
<comment type="similarity">
    <text evidence="3 10">Belongs to the peptidase M24B family.</text>
</comment>
<evidence type="ECO:0000259" key="11">
    <source>
        <dbReference type="SMART" id="SM01011"/>
    </source>
</evidence>
<keyword evidence="9" id="KW-0464">Manganese</keyword>
<dbReference type="SUPFAM" id="SSF53092">
    <property type="entry name" value="Creatinase/prolidase N-terminal domain"/>
    <property type="match status" value="1"/>
</dbReference>
<dbReference type="AlphaFoldDB" id="A0A516SD80"/>
<keyword evidence="7" id="KW-0378">Hydrolase</keyword>
<dbReference type="PANTHER" id="PTHR43226">
    <property type="entry name" value="XAA-PRO AMINOPEPTIDASE 3"/>
    <property type="match status" value="1"/>
</dbReference>
<dbReference type="CDD" id="cd01087">
    <property type="entry name" value="Prolidase"/>
    <property type="match status" value="1"/>
</dbReference>
<evidence type="ECO:0000256" key="10">
    <source>
        <dbReference type="RuleBase" id="RU000590"/>
    </source>
</evidence>
<dbReference type="Proteomes" id="UP000317550">
    <property type="component" value="Chromosome"/>
</dbReference>
<dbReference type="EC" id="3.4.11.9" evidence="4"/>
<evidence type="ECO:0000256" key="8">
    <source>
        <dbReference type="ARBA" id="ARBA00023049"/>
    </source>
</evidence>
<dbReference type="EMBL" id="CP041730">
    <property type="protein sequence ID" value="QDQ26106.1"/>
    <property type="molecule type" value="Genomic_DNA"/>
</dbReference>
<evidence type="ECO:0000313" key="13">
    <source>
        <dbReference type="Proteomes" id="UP000317550"/>
    </source>
</evidence>
<dbReference type="GO" id="GO:0070006">
    <property type="term" value="F:metalloaminopeptidase activity"/>
    <property type="evidence" value="ECO:0007669"/>
    <property type="project" value="InterPro"/>
</dbReference>
<dbReference type="Pfam" id="PF00557">
    <property type="entry name" value="Peptidase_M24"/>
    <property type="match status" value="1"/>
</dbReference>
<dbReference type="InterPro" id="IPR000994">
    <property type="entry name" value="Pept_M24"/>
</dbReference>
<sequence>MFAPATYAARRAALAQKVGSGLVLLLGNADSPMNYADNIYHFRQDSSFLYFFGLDMPNLAALIDIDADRATLFGDDGGLDSIIWTGPLPTLAEQAEAVAVADTRSHAQLAEQLAEAARSGRQIHYLAPYRAEQRIWLAERLDQTLAAIDAGASTELTRAVIDLRAVKSSDEIAQMENALEIAYRMHVLAMGSARPGVREQEIVGLMEGLATSQGRALAYPIIFSRDGHILHNHGHAHTLKAGDLVVNDAGAESPLHYASDITRTIPVGGRFNPQQRIVYQAVLDSQLAAIAAMKPGVPYREVHDLAARVLVEGVAELALFKGRAEDVVNGGAYALLFPHGLGHHIGLDVHDMEGLGENEVGYGDGITRSTDFGRRSLRLGRPLREGWVVTVEPGAYFIPALIDRWAAEQRHAHLINYAAFDACRDFAGIRIEDDVLITADGARVLGKPIPKTIAEVEALASA</sequence>
<evidence type="ECO:0000256" key="7">
    <source>
        <dbReference type="ARBA" id="ARBA00022801"/>
    </source>
</evidence>
<evidence type="ECO:0000256" key="5">
    <source>
        <dbReference type="ARBA" id="ARBA00022670"/>
    </source>
</evidence>
<keyword evidence="8" id="KW-0482">Metalloprotease</keyword>
<dbReference type="RefSeq" id="WP_144277505.1">
    <property type="nucleotide sequence ID" value="NZ_CP041730.1"/>
</dbReference>
<keyword evidence="6 10" id="KW-0479">Metal-binding</keyword>
<dbReference type="GO" id="GO:0006508">
    <property type="term" value="P:proteolysis"/>
    <property type="evidence" value="ECO:0007669"/>
    <property type="project" value="UniProtKB-KW"/>
</dbReference>
<evidence type="ECO:0000256" key="2">
    <source>
        <dbReference type="ARBA" id="ARBA00001936"/>
    </source>
</evidence>
<comment type="catalytic activity">
    <reaction evidence="1">
        <text>Release of any N-terminal amino acid, including proline, that is linked to proline, even from a dipeptide or tripeptide.</text>
        <dbReference type="EC" id="3.4.11.9"/>
    </reaction>
</comment>
<dbReference type="SUPFAM" id="SSF55920">
    <property type="entry name" value="Creatinase/aminopeptidase"/>
    <property type="match status" value="1"/>
</dbReference>
<dbReference type="Gene3D" id="3.40.350.10">
    <property type="entry name" value="Creatinase/prolidase N-terminal domain"/>
    <property type="match status" value="1"/>
</dbReference>
<dbReference type="InterPro" id="IPR052433">
    <property type="entry name" value="X-Pro_dipept-like"/>
</dbReference>
<keyword evidence="12" id="KW-0031">Aminopeptidase</keyword>
<feature type="domain" description="Aminopeptidase P N-terminal" evidence="11">
    <location>
        <begin position="2"/>
        <end position="134"/>
    </location>
</feature>